<organism evidence="2">
    <name type="scientific">Hanusia phi</name>
    <dbReference type="NCBI Taxonomy" id="3032"/>
    <lineage>
        <taxon>Eukaryota</taxon>
        <taxon>Cryptophyceae</taxon>
        <taxon>Pyrenomonadales</taxon>
        <taxon>Geminigeraceae</taxon>
        <taxon>Hanusia</taxon>
    </lineage>
</organism>
<evidence type="ECO:0000256" key="1">
    <source>
        <dbReference type="SAM" id="MobiDB-lite"/>
    </source>
</evidence>
<name>A0A7S0DZE9_9CRYP</name>
<feature type="compositionally biased region" description="Polar residues" evidence="1">
    <location>
        <begin position="458"/>
        <end position="467"/>
    </location>
</feature>
<protein>
    <submittedName>
        <fullName evidence="2">Uncharacterized protein</fullName>
    </submittedName>
</protein>
<feature type="region of interest" description="Disordered" evidence="1">
    <location>
        <begin position="73"/>
        <end position="166"/>
    </location>
</feature>
<feature type="region of interest" description="Disordered" evidence="1">
    <location>
        <begin position="1"/>
        <end position="58"/>
    </location>
</feature>
<feature type="compositionally biased region" description="Basic and acidic residues" evidence="1">
    <location>
        <begin position="81"/>
        <end position="104"/>
    </location>
</feature>
<feature type="compositionally biased region" description="Basic and acidic residues" evidence="1">
    <location>
        <begin position="383"/>
        <end position="399"/>
    </location>
</feature>
<dbReference type="AlphaFoldDB" id="A0A7S0DZE9"/>
<gene>
    <name evidence="2" type="ORF">HPHI1048_LOCUS1218</name>
</gene>
<feature type="compositionally biased region" description="Basic and acidic residues" evidence="1">
    <location>
        <begin position="418"/>
        <end position="427"/>
    </location>
</feature>
<proteinExistence type="predicted"/>
<feature type="compositionally biased region" description="Basic and acidic residues" evidence="1">
    <location>
        <begin position="439"/>
        <end position="456"/>
    </location>
</feature>
<sequence>MASRPSNDVATSHHARTPKFSDAPSEHARRWRSQVSEGERRSRVSSHPHPHPPSVDAGHEFFSFALSELGHAPNINKLRRSFHEDRAKPVEMKAGDQDRTDATETSRMSQLSAVYGDRASSKRSSPKYALAPETRESGGEKAYDFARSLSSKKEADAQKRQQRRALDHDHQDMFGIPEGREEGIKLGNHHSKEHRTMGISSREAQSDISSYFNQLVSSAREAKHHPSSHHYFQTKDARQESLAQVSSKSPVLARNLHINEYKAAEQNLEKKVMATAQQAKTALDNVAQGSKSKGFSDEVEIQERVDAAAKEITQLAKDAEKSIKKTSEQTAMKFQKTLEGYNKQGAGIKDAFEDRLDAAAVKLTDGPSHASRHHERPVSSSSPERREKVLSSGDARKQLFDSMDSIFSSTQKQDEEDERRLTKRNKDPSTSSKSILDFLDERASRDRKKDLEDEQHLIQPTSTSPQQALRRLEREQSSQEEEEYADALKDALQSGSGKNSPPLPVRPIPTN</sequence>
<evidence type="ECO:0000313" key="2">
    <source>
        <dbReference type="EMBL" id="CAD8467176.1"/>
    </source>
</evidence>
<feature type="compositionally biased region" description="Polar residues" evidence="1">
    <location>
        <begin position="1"/>
        <end position="10"/>
    </location>
</feature>
<reference evidence="2" key="1">
    <citation type="submission" date="2021-01" db="EMBL/GenBank/DDBJ databases">
        <authorList>
            <person name="Corre E."/>
            <person name="Pelletier E."/>
            <person name="Niang G."/>
            <person name="Scheremetjew M."/>
            <person name="Finn R."/>
            <person name="Kale V."/>
            <person name="Holt S."/>
            <person name="Cochrane G."/>
            <person name="Meng A."/>
            <person name="Brown T."/>
            <person name="Cohen L."/>
        </authorList>
    </citation>
    <scope>NUCLEOTIDE SEQUENCE</scope>
    <source>
        <strain evidence="2">CCMP325</strain>
    </source>
</reference>
<feature type="compositionally biased region" description="Pro residues" evidence="1">
    <location>
        <begin position="501"/>
        <end position="511"/>
    </location>
</feature>
<feature type="compositionally biased region" description="Basic and acidic residues" evidence="1">
    <location>
        <begin position="133"/>
        <end position="144"/>
    </location>
</feature>
<feature type="region of interest" description="Disordered" evidence="1">
    <location>
        <begin position="360"/>
        <end position="511"/>
    </location>
</feature>
<accession>A0A7S0DZE9</accession>
<dbReference type="EMBL" id="HBEO01001697">
    <property type="protein sequence ID" value="CAD8467176.1"/>
    <property type="molecule type" value="Transcribed_RNA"/>
</dbReference>
<feature type="compositionally biased region" description="Basic and acidic residues" evidence="1">
    <location>
        <begin position="151"/>
        <end position="166"/>
    </location>
</feature>